<dbReference type="AlphaFoldDB" id="A0A9P7DQZ8"/>
<reference evidence="2" key="1">
    <citation type="journal article" date="2020" name="New Phytol.">
        <title>Comparative genomics reveals dynamic genome evolution in host specialist ectomycorrhizal fungi.</title>
        <authorList>
            <person name="Lofgren L.A."/>
            <person name="Nguyen N.H."/>
            <person name="Vilgalys R."/>
            <person name="Ruytinx J."/>
            <person name="Liao H.L."/>
            <person name="Branco S."/>
            <person name="Kuo A."/>
            <person name="LaButti K."/>
            <person name="Lipzen A."/>
            <person name="Andreopoulos W."/>
            <person name="Pangilinan J."/>
            <person name="Riley R."/>
            <person name="Hundley H."/>
            <person name="Na H."/>
            <person name="Barry K."/>
            <person name="Grigoriev I.V."/>
            <person name="Stajich J.E."/>
            <person name="Kennedy P.G."/>
        </authorList>
    </citation>
    <scope>NUCLEOTIDE SEQUENCE</scope>
    <source>
        <strain evidence="2">S12</strain>
    </source>
</reference>
<keyword evidence="3" id="KW-1185">Reference proteome</keyword>
<dbReference type="InterPro" id="IPR041457">
    <property type="entry name" value="CxC2_KDZ-assoc"/>
</dbReference>
<dbReference type="OrthoDB" id="3261436at2759"/>
<dbReference type="GeneID" id="64599656"/>
<proteinExistence type="predicted"/>
<accession>A0A9P7DQZ8</accession>
<dbReference type="Pfam" id="PF18758">
    <property type="entry name" value="KDZ"/>
    <property type="match status" value="1"/>
</dbReference>
<dbReference type="PANTHER" id="PTHR33096:SF1">
    <property type="entry name" value="CXC1-LIKE CYSTEINE CLUSTER ASSOCIATED WITH KDZ TRANSPOSASES DOMAIN-CONTAINING PROTEIN"/>
    <property type="match status" value="1"/>
</dbReference>
<gene>
    <name evidence="2" type="ORF">HD556DRAFT_1438879</name>
</gene>
<organism evidence="2 3">
    <name type="scientific">Suillus plorans</name>
    <dbReference type="NCBI Taxonomy" id="116603"/>
    <lineage>
        <taxon>Eukaryota</taxon>
        <taxon>Fungi</taxon>
        <taxon>Dikarya</taxon>
        <taxon>Basidiomycota</taxon>
        <taxon>Agaricomycotina</taxon>
        <taxon>Agaricomycetes</taxon>
        <taxon>Agaricomycetidae</taxon>
        <taxon>Boletales</taxon>
        <taxon>Suillineae</taxon>
        <taxon>Suillaceae</taxon>
        <taxon>Suillus</taxon>
    </lineage>
</organism>
<name>A0A9P7DQZ8_9AGAM</name>
<evidence type="ECO:0000313" key="3">
    <source>
        <dbReference type="Proteomes" id="UP000719766"/>
    </source>
</evidence>
<evidence type="ECO:0000313" key="2">
    <source>
        <dbReference type="EMBL" id="KAG1800880.1"/>
    </source>
</evidence>
<feature type="domain" description="CxC2-like cysteine cluster KDZ transposase-associated" evidence="1">
    <location>
        <begin position="181"/>
        <end position="288"/>
    </location>
</feature>
<evidence type="ECO:0000259" key="1">
    <source>
        <dbReference type="Pfam" id="PF18803"/>
    </source>
</evidence>
<dbReference type="InterPro" id="IPR040521">
    <property type="entry name" value="KDZ"/>
</dbReference>
<protein>
    <recommendedName>
        <fullName evidence="1">CxC2-like cysteine cluster KDZ transposase-associated domain-containing protein</fullName>
    </recommendedName>
</protein>
<dbReference type="Pfam" id="PF18803">
    <property type="entry name" value="CxC2"/>
    <property type="match status" value="1"/>
</dbReference>
<dbReference type="RefSeq" id="XP_041164622.1">
    <property type="nucleotide sequence ID" value="XM_041305892.1"/>
</dbReference>
<sequence>MTRATKKLQVHFECFVQQPSATPPQRVREYTLTTRRTTLQMAYIPRHNEAPLEGEIDELSAPKTQWPVYDFFNEVPLDTDTDAIAYDLPPAKHRRTAADNPLLAWIPERQTFLDETIFLEGRGHEAICSLCHCGNSDKNYRCKDCFGPGMFCRACIVQQHACLPLHRIEEWTGSFFRRTTLKSLGMRVQLGHNPGHRCHNPRPSSGNNFVVIDVSGIQEIALDFCGCESAQIRFKQLLRVRWYPATTTDPQTAATFNVLEHYHLLSFESKVSAYEFYHSLARRSDNTGLSPIKDRYSAFMRMVREWRHLRQLRCSGRGHDPTGANGTNSGELAVLCLACPHPGKNLPDGWESAPPSIRWLYALFIAIDVNFCLKRKAVSSDKVDPGLNTGWAYFVEETKYKKYLSARAGEKQERSTCVSHNAVNMADTKSARDLAATGVGTVDCTRHEFKLPTGVGDLQKGEKYLNMDYFMFSALIGFTATMLNISYDIACQWSKKLWTRMDSMPAHLHVPHDAMQICYFIPKFHIGAHIAACQTTFSWNLARFVGRTDGEAPERGWANINRVASSTKEMGPGSRCDTLDDHFGDWNWKKCCRTLKRKMEDAVKWKREHCAALDELEGTIQPVLLDEWRLEVEAWEEDNTKPNPFDSRVASITQAAVRAQLMELEAQELEAGNDCSLHADVSPSILISSGIELEDQQQRLKYDIANVSLHPTDKQREAITNRTNALQRWIDSWISIQELYMPIVSALRSSVNSNASATDAVLKPQHCHLYLPSSIDTHLHCDQRLLQHEWELRHTQAHDALNELRSHLRLRSHMYKFKDKNLRGQAASTHAQNLIARVEAKKDAGVEKYRRARQALESLSGRLDKVGWEVSLRSLRSEDVRPMGDFVGGHTQGTGTISWIWLATGVDTGRSENDRVQDCVRIEWCKARARAARWSGEVQLLLEEMRRMLVFLQWQADWWCERANLRVLEKPSDQEGLQAYAHRQAALRCAMRGSFQAL</sequence>
<dbReference type="Proteomes" id="UP000719766">
    <property type="component" value="Unassembled WGS sequence"/>
</dbReference>
<dbReference type="EMBL" id="JABBWE010000008">
    <property type="protein sequence ID" value="KAG1800880.1"/>
    <property type="molecule type" value="Genomic_DNA"/>
</dbReference>
<comment type="caution">
    <text evidence="2">The sequence shown here is derived from an EMBL/GenBank/DDBJ whole genome shotgun (WGS) entry which is preliminary data.</text>
</comment>
<dbReference type="PANTHER" id="PTHR33096">
    <property type="entry name" value="CXC2 DOMAIN-CONTAINING PROTEIN"/>
    <property type="match status" value="1"/>
</dbReference>